<keyword evidence="6" id="KW-0326">Glycosidase</keyword>
<dbReference type="InterPro" id="IPR019800">
    <property type="entry name" value="Glyco_hydro_3_AS"/>
</dbReference>
<gene>
    <name evidence="6" type="ORF">ACFQBQ_12060</name>
</gene>
<dbReference type="EC" id="3.2.1.-" evidence="6"/>
<evidence type="ECO:0000256" key="2">
    <source>
        <dbReference type="ARBA" id="ARBA00022801"/>
    </source>
</evidence>
<dbReference type="InterPro" id="IPR001764">
    <property type="entry name" value="Glyco_hydro_3_N"/>
</dbReference>
<keyword evidence="4" id="KW-0732">Signal</keyword>
<keyword evidence="3" id="KW-0119">Carbohydrate metabolism</keyword>
<keyword evidence="2 6" id="KW-0378">Hydrolase</keyword>
<comment type="similarity">
    <text evidence="1">Belongs to the glycosyl hydrolase 3 family.</text>
</comment>
<dbReference type="InterPro" id="IPR036962">
    <property type="entry name" value="Glyco_hydro_3_N_sf"/>
</dbReference>
<dbReference type="Pfam" id="PF00933">
    <property type="entry name" value="Glyco_hydro_3"/>
    <property type="match status" value="1"/>
</dbReference>
<evidence type="ECO:0000256" key="4">
    <source>
        <dbReference type="SAM" id="SignalP"/>
    </source>
</evidence>
<feature type="domain" description="Glycoside hydrolase family 3 N-terminal" evidence="5">
    <location>
        <begin position="84"/>
        <end position="325"/>
    </location>
</feature>
<evidence type="ECO:0000259" key="5">
    <source>
        <dbReference type="Pfam" id="PF00933"/>
    </source>
</evidence>
<accession>A0ABW1ZBK6</accession>
<feature type="signal peptide" evidence="4">
    <location>
        <begin position="1"/>
        <end position="23"/>
    </location>
</feature>
<dbReference type="PRINTS" id="PR00133">
    <property type="entry name" value="GLHYDRLASE3"/>
</dbReference>
<reference evidence="7" key="1">
    <citation type="journal article" date="2019" name="Int. J. Syst. Evol. Microbiol.">
        <title>The Global Catalogue of Microorganisms (GCM) 10K type strain sequencing project: providing services to taxonomists for standard genome sequencing and annotation.</title>
        <authorList>
            <consortium name="The Broad Institute Genomics Platform"/>
            <consortium name="The Broad Institute Genome Sequencing Center for Infectious Disease"/>
            <person name="Wu L."/>
            <person name="Ma J."/>
        </authorList>
    </citation>
    <scope>NUCLEOTIDE SEQUENCE [LARGE SCALE GENOMIC DNA]</scope>
    <source>
        <strain evidence="7">CGMCC 1.16026</strain>
    </source>
</reference>
<proteinExistence type="inferred from homology"/>
<dbReference type="Gene3D" id="3.20.20.300">
    <property type="entry name" value="Glycoside hydrolase, family 3, N-terminal domain"/>
    <property type="match status" value="1"/>
</dbReference>
<evidence type="ECO:0000313" key="6">
    <source>
        <dbReference type="EMBL" id="MFC6646305.1"/>
    </source>
</evidence>
<comment type="caution">
    <text evidence="6">The sequence shown here is derived from an EMBL/GenBank/DDBJ whole genome shotgun (WGS) entry which is preliminary data.</text>
</comment>
<dbReference type="Proteomes" id="UP001596391">
    <property type="component" value="Unassembled WGS sequence"/>
</dbReference>
<dbReference type="InterPro" id="IPR017853">
    <property type="entry name" value="GH"/>
</dbReference>
<keyword evidence="7" id="KW-1185">Reference proteome</keyword>
<dbReference type="InterPro" id="IPR050288">
    <property type="entry name" value="Cellulose_deg_GH3"/>
</dbReference>
<dbReference type="RefSeq" id="WP_390235303.1">
    <property type="nucleotide sequence ID" value="NZ_JBHSWI010000001.1"/>
</dbReference>
<dbReference type="PROSITE" id="PS00775">
    <property type="entry name" value="GLYCOSYL_HYDROL_F3"/>
    <property type="match status" value="1"/>
</dbReference>
<sequence>MNRKQVLGWGLPLALAATTIAAAQAPTHTWDNKSLSADQRAHLVLKEMTLDEKIGLVHGYGMPGETELPESSNGGAGLTLGVPRLGIPPIQMADAAYGVTRSAPNGRYSTSLPSVLGATASWEPKSAYEYGKLIATELRLQGYNMTLGGGVNLTREPRDGRTFEYAGEDPLLAGTMDGNLMLGEREQHVISDVKHYAINDQENGRFAVNAIIDKRSMRESDLLAFEIALGIAKPSAVMCSYNLVNGDHACENDYLLNKVLKGDFHFDGFVLSDWSGTHSAAKASHAGLDMEQPNDFFYGAPLKKAVEDHEVTMAELDDHVVRILRAQFSSGTIDFPAEKGVVDVDNGYKVAQAIEEKSIVLLKNEETCCR</sequence>
<dbReference type="SUPFAM" id="SSF51445">
    <property type="entry name" value="(Trans)glycosidases"/>
    <property type="match status" value="1"/>
</dbReference>
<evidence type="ECO:0000256" key="3">
    <source>
        <dbReference type="ARBA" id="ARBA00023277"/>
    </source>
</evidence>
<dbReference type="EMBL" id="JBHSWI010000001">
    <property type="protein sequence ID" value="MFC6646305.1"/>
    <property type="molecule type" value="Genomic_DNA"/>
</dbReference>
<organism evidence="6 7">
    <name type="scientific">Granulicella cerasi</name>
    <dbReference type="NCBI Taxonomy" id="741063"/>
    <lineage>
        <taxon>Bacteria</taxon>
        <taxon>Pseudomonadati</taxon>
        <taxon>Acidobacteriota</taxon>
        <taxon>Terriglobia</taxon>
        <taxon>Terriglobales</taxon>
        <taxon>Acidobacteriaceae</taxon>
        <taxon>Granulicella</taxon>
    </lineage>
</organism>
<name>A0ABW1ZBK6_9BACT</name>
<evidence type="ECO:0000256" key="1">
    <source>
        <dbReference type="ARBA" id="ARBA00005336"/>
    </source>
</evidence>
<feature type="chain" id="PRO_5045575077" evidence="4">
    <location>
        <begin position="24"/>
        <end position="370"/>
    </location>
</feature>
<dbReference type="PANTHER" id="PTHR42715">
    <property type="entry name" value="BETA-GLUCOSIDASE"/>
    <property type="match status" value="1"/>
</dbReference>
<evidence type="ECO:0000313" key="7">
    <source>
        <dbReference type="Proteomes" id="UP001596391"/>
    </source>
</evidence>
<protein>
    <submittedName>
        <fullName evidence="6">Glycoside hydrolase family 3 protein</fullName>
        <ecNumber evidence="6">3.2.1.-</ecNumber>
    </submittedName>
</protein>
<dbReference type="GO" id="GO:0016798">
    <property type="term" value="F:hydrolase activity, acting on glycosyl bonds"/>
    <property type="evidence" value="ECO:0007669"/>
    <property type="project" value="UniProtKB-KW"/>
</dbReference>
<dbReference type="PANTHER" id="PTHR42715:SF10">
    <property type="entry name" value="BETA-GLUCOSIDASE"/>
    <property type="match status" value="1"/>
</dbReference>